<dbReference type="AlphaFoldDB" id="A0A9D1WX42"/>
<keyword evidence="2" id="KW-0648">Protein biosynthesis</keyword>
<dbReference type="InterPro" id="IPR016032">
    <property type="entry name" value="Sig_transdc_resp-reg_C-effctor"/>
</dbReference>
<dbReference type="GO" id="GO:0003743">
    <property type="term" value="F:translation initiation factor activity"/>
    <property type="evidence" value="ECO:0007669"/>
    <property type="project" value="UniProtKB-KW"/>
</dbReference>
<protein>
    <submittedName>
        <fullName evidence="2">Sporulation initiation factor Spo0A C-terminal domain-containing protein</fullName>
    </submittedName>
</protein>
<dbReference type="GO" id="GO:0005509">
    <property type="term" value="F:calcium ion binding"/>
    <property type="evidence" value="ECO:0007669"/>
    <property type="project" value="InterPro"/>
</dbReference>
<dbReference type="InterPro" id="IPR014879">
    <property type="entry name" value="Spo0A_C"/>
</dbReference>
<feature type="domain" description="Sporulation initiation factor Spo0A C-terminal" evidence="1">
    <location>
        <begin position="7"/>
        <end position="106"/>
    </location>
</feature>
<accession>A0A9D1WX42</accession>
<dbReference type="GO" id="GO:0042173">
    <property type="term" value="P:regulation of sporulation resulting in formation of a cellular spore"/>
    <property type="evidence" value="ECO:0007669"/>
    <property type="project" value="InterPro"/>
</dbReference>
<dbReference type="SUPFAM" id="SSF46894">
    <property type="entry name" value="C-terminal effector domain of the bipartite response regulators"/>
    <property type="match status" value="1"/>
</dbReference>
<dbReference type="InterPro" id="IPR036388">
    <property type="entry name" value="WH-like_DNA-bd_sf"/>
</dbReference>
<dbReference type="GO" id="GO:0005737">
    <property type="term" value="C:cytoplasm"/>
    <property type="evidence" value="ECO:0007669"/>
    <property type="project" value="InterPro"/>
</dbReference>
<evidence type="ECO:0000313" key="2">
    <source>
        <dbReference type="EMBL" id="HIX68616.1"/>
    </source>
</evidence>
<organism evidence="2 3">
    <name type="scientific">Candidatus Anaerostipes excrementavium</name>
    <dbReference type="NCBI Taxonomy" id="2838463"/>
    <lineage>
        <taxon>Bacteria</taxon>
        <taxon>Bacillati</taxon>
        <taxon>Bacillota</taxon>
        <taxon>Clostridia</taxon>
        <taxon>Lachnospirales</taxon>
        <taxon>Lachnospiraceae</taxon>
        <taxon>Anaerostipes</taxon>
    </lineage>
</organism>
<sequence>MPCITNIRRLLFMLGGTPNYIGFQYVVYGLQLLSENSEMKLQLVTKWLYPDIANHFHTGWKTVERDIRTLIHVIWKKNPSLLQTLAGYPMKNMPTVSQFFGILLEYLSNDENDEWLVL</sequence>
<name>A0A9D1WX42_9FIRM</name>
<dbReference type="GO" id="GO:0003700">
    <property type="term" value="F:DNA-binding transcription factor activity"/>
    <property type="evidence" value="ECO:0007669"/>
    <property type="project" value="InterPro"/>
</dbReference>
<keyword evidence="2" id="KW-0396">Initiation factor</keyword>
<gene>
    <name evidence="2" type="ORF">H9735_10920</name>
</gene>
<reference evidence="2" key="1">
    <citation type="journal article" date="2021" name="PeerJ">
        <title>Extensive microbial diversity within the chicken gut microbiome revealed by metagenomics and culture.</title>
        <authorList>
            <person name="Gilroy R."/>
            <person name="Ravi A."/>
            <person name="Getino M."/>
            <person name="Pursley I."/>
            <person name="Horton D.L."/>
            <person name="Alikhan N.F."/>
            <person name="Baker D."/>
            <person name="Gharbi K."/>
            <person name="Hall N."/>
            <person name="Watson M."/>
            <person name="Adriaenssens E.M."/>
            <person name="Foster-Nyarko E."/>
            <person name="Jarju S."/>
            <person name="Secka A."/>
            <person name="Antonio M."/>
            <person name="Oren A."/>
            <person name="Chaudhuri R.R."/>
            <person name="La Ragione R."/>
            <person name="Hildebrand F."/>
            <person name="Pallen M.J."/>
        </authorList>
    </citation>
    <scope>NUCLEOTIDE SEQUENCE</scope>
    <source>
        <strain evidence="2">CHK191-13928</strain>
    </source>
</reference>
<evidence type="ECO:0000259" key="1">
    <source>
        <dbReference type="Pfam" id="PF08769"/>
    </source>
</evidence>
<dbReference type="GO" id="GO:0003677">
    <property type="term" value="F:DNA binding"/>
    <property type="evidence" value="ECO:0007669"/>
    <property type="project" value="InterPro"/>
</dbReference>
<comment type="caution">
    <text evidence="2">The sequence shown here is derived from an EMBL/GenBank/DDBJ whole genome shotgun (WGS) entry which is preliminary data.</text>
</comment>
<proteinExistence type="predicted"/>
<dbReference type="Gene3D" id="1.10.10.10">
    <property type="entry name" value="Winged helix-like DNA-binding domain superfamily/Winged helix DNA-binding domain"/>
    <property type="match status" value="1"/>
</dbReference>
<dbReference type="EMBL" id="DXEM01000032">
    <property type="protein sequence ID" value="HIX68616.1"/>
    <property type="molecule type" value="Genomic_DNA"/>
</dbReference>
<dbReference type="Pfam" id="PF08769">
    <property type="entry name" value="Spo0A_C"/>
    <property type="match status" value="1"/>
</dbReference>
<dbReference type="Proteomes" id="UP000886721">
    <property type="component" value="Unassembled WGS sequence"/>
</dbReference>
<evidence type="ECO:0000313" key="3">
    <source>
        <dbReference type="Proteomes" id="UP000886721"/>
    </source>
</evidence>
<reference evidence="2" key="2">
    <citation type="submission" date="2021-04" db="EMBL/GenBank/DDBJ databases">
        <authorList>
            <person name="Gilroy R."/>
        </authorList>
    </citation>
    <scope>NUCLEOTIDE SEQUENCE</scope>
    <source>
        <strain evidence="2">CHK191-13928</strain>
    </source>
</reference>